<dbReference type="Gene3D" id="2.40.10.10">
    <property type="entry name" value="Trypsin-like serine proteases"/>
    <property type="match status" value="1"/>
</dbReference>
<evidence type="ECO:0000256" key="4">
    <source>
        <dbReference type="ARBA" id="ARBA00023157"/>
    </source>
</evidence>
<dbReference type="PROSITE" id="PS50240">
    <property type="entry name" value="TRYPSIN_DOM"/>
    <property type="match status" value="1"/>
</dbReference>
<organism evidence="7 8">
    <name type="scientific">Candidula unifasciata</name>
    <dbReference type="NCBI Taxonomy" id="100452"/>
    <lineage>
        <taxon>Eukaryota</taxon>
        <taxon>Metazoa</taxon>
        <taxon>Spiralia</taxon>
        <taxon>Lophotrochozoa</taxon>
        <taxon>Mollusca</taxon>
        <taxon>Gastropoda</taxon>
        <taxon>Heterobranchia</taxon>
        <taxon>Euthyneura</taxon>
        <taxon>Panpulmonata</taxon>
        <taxon>Eupulmonata</taxon>
        <taxon>Stylommatophora</taxon>
        <taxon>Helicina</taxon>
        <taxon>Helicoidea</taxon>
        <taxon>Geomitridae</taxon>
        <taxon>Candidula</taxon>
    </lineage>
</organism>
<keyword evidence="3 5" id="KW-0720">Serine protease</keyword>
<keyword evidence="4" id="KW-1015">Disulfide bond</keyword>
<evidence type="ECO:0000313" key="7">
    <source>
        <dbReference type="EMBL" id="CAG5123549.1"/>
    </source>
</evidence>
<dbReference type="SMART" id="SM00020">
    <property type="entry name" value="Tryp_SPc"/>
    <property type="match status" value="1"/>
</dbReference>
<dbReference type="AlphaFoldDB" id="A0A8S3Z347"/>
<keyword evidence="2 5" id="KW-0378">Hydrolase</keyword>
<dbReference type="PROSITE" id="PS00134">
    <property type="entry name" value="TRYPSIN_HIS"/>
    <property type="match status" value="1"/>
</dbReference>
<evidence type="ECO:0000259" key="6">
    <source>
        <dbReference type="PROSITE" id="PS50240"/>
    </source>
</evidence>
<dbReference type="CDD" id="cd00190">
    <property type="entry name" value="Tryp_SPc"/>
    <property type="match status" value="1"/>
</dbReference>
<evidence type="ECO:0000313" key="8">
    <source>
        <dbReference type="Proteomes" id="UP000678393"/>
    </source>
</evidence>
<reference evidence="7" key="1">
    <citation type="submission" date="2021-04" db="EMBL/GenBank/DDBJ databases">
        <authorList>
            <consortium name="Molecular Ecology Group"/>
        </authorList>
    </citation>
    <scope>NUCLEOTIDE SEQUENCE</scope>
</reference>
<feature type="domain" description="Peptidase S1" evidence="6">
    <location>
        <begin position="5"/>
        <end position="239"/>
    </location>
</feature>
<dbReference type="InterPro" id="IPR018114">
    <property type="entry name" value="TRYPSIN_HIS"/>
</dbReference>
<dbReference type="InterPro" id="IPR009003">
    <property type="entry name" value="Peptidase_S1_PA"/>
</dbReference>
<dbReference type="FunFam" id="2.40.10.10:FF:000003">
    <property type="entry name" value="Transmembrane serine protease 3"/>
    <property type="match status" value="1"/>
</dbReference>
<evidence type="ECO:0000256" key="5">
    <source>
        <dbReference type="RuleBase" id="RU363034"/>
    </source>
</evidence>
<name>A0A8S3Z347_9EUPU</name>
<dbReference type="InterPro" id="IPR043504">
    <property type="entry name" value="Peptidase_S1_PA_chymotrypsin"/>
</dbReference>
<dbReference type="Pfam" id="PF00089">
    <property type="entry name" value="Trypsin"/>
    <property type="match status" value="1"/>
</dbReference>
<gene>
    <name evidence="7" type="ORF">CUNI_LOCUS9107</name>
</gene>
<evidence type="ECO:0000256" key="3">
    <source>
        <dbReference type="ARBA" id="ARBA00022825"/>
    </source>
</evidence>
<proteinExistence type="predicted"/>
<dbReference type="EMBL" id="CAJHNH020001554">
    <property type="protein sequence ID" value="CAG5123549.1"/>
    <property type="molecule type" value="Genomic_DNA"/>
</dbReference>
<dbReference type="GO" id="GO:0004252">
    <property type="term" value="F:serine-type endopeptidase activity"/>
    <property type="evidence" value="ECO:0007669"/>
    <property type="project" value="InterPro"/>
</dbReference>
<accession>A0A8S3Z347</accession>
<comment type="caution">
    <text evidence="7">The sequence shown here is derived from an EMBL/GenBank/DDBJ whole genome shotgun (WGS) entry which is preliminary data.</text>
</comment>
<dbReference type="GO" id="GO:0006508">
    <property type="term" value="P:proteolysis"/>
    <property type="evidence" value="ECO:0007669"/>
    <property type="project" value="UniProtKB-KW"/>
</dbReference>
<feature type="non-terminal residue" evidence="7">
    <location>
        <position position="248"/>
    </location>
</feature>
<dbReference type="OrthoDB" id="10012881at2759"/>
<dbReference type="InterPro" id="IPR001314">
    <property type="entry name" value="Peptidase_S1A"/>
</dbReference>
<sequence length="248" mass="27042">LASRIVGGIEAQLSAWPWMVALVEVGYLACGGSIINARIILTAAHCFSGESNDPSRWQAVAGKHYLLSVEPQQISVKINKIIVHEDYNNITQDNDIALLELAEALTFSTYIQPICIPDTTKGVRVGKVCLLAGWGKTEGTGDSSVLNQVLLPIISDENCSSRDWYWTQFIPQKTFCAGYEAGGSDACKGDSGGPLVCKRNNKWFVQGISSWGYGCAEYRWPGIYTNVSMHIDWITTTVAEIACKDVVG</sequence>
<dbReference type="PANTHER" id="PTHR24252:SF7">
    <property type="entry name" value="HYALIN"/>
    <property type="match status" value="1"/>
</dbReference>
<evidence type="ECO:0000256" key="1">
    <source>
        <dbReference type="ARBA" id="ARBA00022670"/>
    </source>
</evidence>
<dbReference type="PROSITE" id="PS00135">
    <property type="entry name" value="TRYPSIN_SER"/>
    <property type="match status" value="1"/>
</dbReference>
<evidence type="ECO:0000256" key="2">
    <source>
        <dbReference type="ARBA" id="ARBA00022801"/>
    </source>
</evidence>
<protein>
    <recommendedName>
        <fullName evidence="6">Peptidase S1 domain-containing protein</fullName>
    </recommendedName>
</protein>
<dbReference type="SUPFAM" id="SSF50494">
    <property type="entry name" value="Trypsin-like serine proteases"/>
    <property type="match status" value="1"/>
</dbReference>
<dbReference type="PANTHER" id="PTHR24252">
    <property type="entry name" value="ACROSIN-RELATED"/>
    <property type="match status" value="1"/>
</dbReference>
<dbReference type="Proteomes" id="UP000678393">
    <property type="component" value="Unassembled WGS sequence"/>
</dbReference>
<dbReference type="InterPro" id="IPR001254">
    <property type="entry name" value="Trypsin_dom"/>
</dbReference>
<keyword evidence="8" id="KW-1185">Reference proteome</keyword>
<dbReference type="InterPro" id="IPR033116">
    <property type="entry name" value="TRYPSIN_SER"/>
</dbReference>
<dbReference type="PRINTS" id="PR00722">
    <property type="entry name" value="CHYMOTRYPSIN"/>
</dbReference>
<keyword evidence="1 5" id="KW-0645">Protease</keyword>